<dbReference type="EMBL" id="CP016786">
    <property type="protein sequence ID" value="ASW44371.1"/>
    <property type="molecule type" value="Genomic_DNA"/>
</dbReference>
<dbReference type="InterPro" id="IPR029016">
    <property type="entry name" value="GAF-like_dom_sf"/>
</dbReference>
<evidence type="ECO:0000313" key="1">
    <source>
        <dbReference type="EMBL" id="ASW44371.1"/>
    </source>
</evidence>
<accession>A0A343JFR3</accession>
<sequence>MKVFNDLREKLKEIIEIDELAYLTVKDEAEAFAFYKADTELFSLEDWQKFHKVEYPTIIKNIPVLVDLVSNKRYVAVEDVFKLNPPQKEFQVLNIHSIYLLPVIDDDKVVGFVDIAYIGKHYKIDKETLDKIQEIINGCKDEIIKTVKMYNN</sequence>
<evidence type="ECO:0000313" key="2">
    <source>
        <dbReference type="Proteomes" id="UP000264883"/>
    </source>
</evidence>
<dbReference type="RefSeq" id="WP_119866496.1">
    <property type="nucleotide sequence ID" value="NZ_CP016786.1"/>
</dbReference>
<dbReference type="Gene3D" id="3.30.450.40">
    <property type="match status" value="1"/>
</dbReference>
<evidence type="ECO:0008006" key="3">
    <source>
        <dbReference type="Google" id="ProtNLM"/>
    </source>
</evidence>
<protein>
    <recommendedName>
        <fullName evidence="3">GAF domain-containing protein</fullName>
    </recommendedName>
</protein>
<organism evidence="1 2">
    <name type="scientific">Clostridium isatidis</name>
    <dbReference type="NCBI Taxonomy" id="182773"/>
    <lineage>
        <taxon>Bacteria</taxon>
        <taxon>Bacillati</taxon>
        <taxon>Bacillota</taxon>
        <taxon>Clostridia</taxon>
        <taxon>Eubacteriales</taxon>
        <taxon>Clostridiaceae</taxon>
        <taxon>Clostridium</taxon>
    </lineage>
</organism>
<dbReference type="KEGG" id="cia:BEN51_13305"/>
<dbReference type="OrthoDB" id="2607391at2"/>
<dbReference type="Proteomes" id="UP000264883">
    <property type="component" value="Chromosome"/>
</dbReference>
<reference evidence="1 2" key="1">
    <citation type="submission" date="2016-08" db="EMBL/GenBank/DDBJ databases">
        <title>Complete Genome Sequence Of The Indigo Reducing Clostridium isatidis DSM15098.</title>
        <authorList>
            <person name="Little G.T."/>
            <person name="Minton N.P."/>
        </authorList>
    </citation>
    <scope>NUCLEOTIDE SEQUENCE [LARGE SCALE GENOMIC DNA]</scope>
    <source>
        <strain evidence="1 2">DSM 15098</strain>
    </source>
</reference>
<keyword evidence="2" id="KW-1185">Reference proteome</keyword>
<name>A0A343JFR3_9CLOT</name>
<proteinExistence type="predicted"/>
<gene>
    <name evidence="1" type="ORF">BEN51_13305</name>
</gene>
<dbReference type="AlphaFoldDB" id="A0A343JFR3"/>